<comment type="similarity">
    <text evidence="1">Belongs to the plant acyltransferase family.</text>
</comment>
<evidence type="ECO:0000256" key="1">
    <source>
        <dbReference type="ARBA" id="ARBA00009861"/>
    </source>
</evidence>
<dbReference type="Pfam" id="PF02458">
    <property type="entry name" value="Transferase"/>
    <property type="match status" value="1"/>
</dbReference>
<name>A0A835END6_9POAL</name>
<evidence type="ECO:0000313" key="5">
    <source>
        <dbReference type="Proteomes" id="UP000636709"/>
    </source>
</evidence>
<dbReference type="Proteomes" id="UP000636709">
    <property type="component" value="Unassembled WGS sequence"/>
</dbReference>
<keyword evidence="2" id="KW-0808">Transferase</keyword>
<dbReference type="AlphaFoldDB" id="A0A835END6"/>
<dbReference type="InterPro" id="IPR050317">
    <property type="entry name" value="Plant_Fungal_Acyltransferase"/>
</dbReference>
<dbReference type="OrthoDB" id="671439at2759"/>
<comment type="caution">
    <text evidence="4">The sequence shown here is derived from an EMBL/GenBank/DDBJ whole genome shotgun (WGS) entry which is preliminary data.</text>
</comment>
<accession>A0A835END6</accession>
<dbReference type="Gene3D" id="3.30.559.10">
    <property type="entry name" value="Chloramphenicol acetyltransferase-like domain"/>
    <property type="match status" value="1"/>
</dbReference>
<dbReference type="PANTHER" id="PTHR31642:SF11">
    <property type="entry name" value="SHIKIMATE O-HYDROXYCINNAMOYLTRANSFERASE"/>
    <property type="match status" value="1"/>
</dbReference>
<dbReference type="EMBL" id="JACEFO010001803">
    <property type="protein sequence ID" value="KAF8701511.1"/>
    <property type="molecule type" value="Genomic_DNA"/>
</dbReference>
<gene>
    <name evidence="4" type="ORF">HU200_033535</name>
</gene>
<proteinExistence type="inferred from homology"/>
<evidence type="ECO:0000313" key="4">
    <source>
        <dbReference type="EMBL" id="KAF8701511.1"/>
    </source>
</evidence>
<dbReference type="GO" id="GO:0016747">
    <property type="term" value="F:acyltransferase activity, transferring groups other than amino-acyl groups"/>
    <property type="evidence" value="ECO:0007669"/>
    <property type="project" value="TreeGrafter"/>
</dbReference>
<organism evidence="4 5">
    <name type="scientific">Digitaria exilis</name>
    <dbReference type="NCBI Taxonomy" id="1010633"/>
    <lineage>
        <taxon>Eukaryota</taxon>
        <taxon>Viridiplantae</taxon>
        <taxon>Streptophyta</taxon>
        <taxon>Embryophyta</taxon>
        <taxon>Tracheophyta</taxon>
        <taxon>Spermatophyta</taxon>
        <taxon>Magnoliopsida</taxon>
        <taxon>Liliopsida</taxon>
        <taxon>Poales</taxon>
        <taxon>Poaceae</taxon>
        <taxon>PACMAD clade</taxon>
        <taxon>Panicoideae</taxon>
        <taxon>Panicodae</taxon>
        <taxon>Paniceae</taxon>
        <taxon>Anthephorinae</taxon>
        <taxon>Digitaria</taxon>
    </lineage>
</organism>
<dbReference type="InterPro" id="IPR023213">
    <property type="entry name" value="CAT-like_dom_sf"/>
</dbReference>
<keyword evidence="5" id="KW-1185">Reference proteome</keyword>
<evidence type="ECO:0000256" key="2">
    <source>
        <dbReference type="ARBA" id="ARBA00022679"/>
    </source>
</evidence>
<sequence length="207" mass="22375">MLSIFKLTPLDLSRLRSQLPKGGGAPHFSTYAILAAHVWRCTSLARGLAPEQTTKWYCATDGRQRLQPPLPDGYLGNVVFTAAATAEAGRVTSGLADAATIVQEALNRMDNEYCHSALDYLGLLPDVSAVSRGDNLYRCPNLGLTSWVRMLIHDADFGWGRPVFMGPSTIEGLGFILPSADGDGSLSIAIALEAAHMEKFQKLILEI</sequence>
<dbReference type="FunFam" id="3.30.559.10:FF:000008">
    <property type="entry name" value="Tryptamine hydroxycinnamoyl transferase"/>
    <property type="match status" value="1"/>
</dbReference>
<keyword evidence="3" id="KW-0012">Acyltransferase</keyword>
<dbReference type="PANTHER" id="PTHR31642">
    <property type="entry name" value="TRICHOTHECENE 3-O-ACETYLTRANSFERASE"/>
    <property type="match status" value="1"/>
</dbReference>
<evidence type="ECO:0000256" key="3">
    <source>
        <dbReference type="ARBA" id="ARBA00023315"/>
    </source>
</evidence>
<protein>
    <submittedName>
        <fullName evidence="4">Uncharacterized protein</fullName>
    </submittedName>
</protein>
<reference evidence="4" key="1">
    <citation type="submission" date="2020-07" db="EMBL/GenBank/DDBJ databases">
        <title>Genome sequence and genetic diversity analysis of an under-domesticated orphan crop, white fonio (Digitaria exilis).</title>
        <authorList>
            <person name="Bennetzen J.L."/>
            <person name="Chen S."/>
            <person name="Ma X."/>
            <person name="Wang X."/>
            <person name="Yssel A.E.J."/>
            <person name="Chaluvadi S.R."/>
            <person name="Johnson M."/>
            <person name="Gangashetty P."/>
            <person name="Hamidou F."/>
            <person name="Sanogo M.D."/>
            <person name="Zwaenepoel A."/>
            <person name="Wallace J."/>
            <person name="Van De Peer Y."/>
            <person name="Van Deynze A."/>
        </authorList>
    </citation>
    <scope>NUCLEOTIDE SEQUENCE</scope>
    <source>
        <tissue evidence="4">Leaves</tissue>
    </source>
</reference>